<name>A0A0F7L515_9VIRU</name>
<dbReference type="InterPro" id="IPR011652">
    <property type="entry name" value="MORN_2"/>
</dbReference>
<dbReference type="SUPFAM" id="SSF82185">
    <property type="entry name" value="Histone H3 K4-specific methyltransferase SET7/9 N-terminal domain"/>
    <property type="match status" value="2"/>
</dbReference>
<proteinExistence type="predicted"/>
<accession>A0A0F7L515</accession>
<reference evidence="1" key="1">
    <citation type="journal article" date="2015" name="Front. Microbiol.">
        <title>Combining genomic sequencing methods to explore viral diversity and reveal potential virus-host interactions.</title>
        <authorList>
            <person name="Chow C.E."/>
            <person name="Winget D.M."/>
            <person name="White R.A.III."/>
            <person name="Hallam S.J."/>
            <person name="Suttle C.A."/>
        </authorList>
    </citation>
    <scope>NUCLEOTIDE SEQUENCE</scope>
    <source>
        <strain evidence="1">Anoxic2_1</strain>
    </source>
</reference>
<sequence>MMNREPREGRIFHYYDDGAMHTSVEWSNDLKHGEWKEWWPDGQIAEEGRCENGKQIGVWRLWDRDGTRMPDNEYRDGTRWTGVWFRMRSADRGHLVRLAEADRIREMNGEERFVCDYDAPFEREEWLNGKKHGEWASWTFDGAKYKSIIYIDGKQVEEARR</sequence>
<dbReference type="EMBL" id="KR029585">
    <property type="protein sequence ID" value="AKH46622.1"/>
    <property type="molecule type" value="Genomic_DNA"/>
</dbReference>
<evidence type="ECO:0000313" key="1">
    <source>
        <dbReference type="EMBL" id="AKH46622.1"/>
    </source>
</evidence>
<organism evidence="1">
    <name type="scientific">uncultured marine virus</name>
    <dbReference type="NCBI Taxonomy" id="186617"/>
    <lineage>
        <taxon>Viruses</taxon>
        <taxon>environmental samples</taxon>
    </lineage>
</organism>
<protein>
    <submittedName>
        <fullName evidence="1">Morn variant repeat protein</fullName>
    </submittedName>
</protein>
<reference evidence="1" key="2">
    <citation type="submission" date="2015-03" db="EMBL/GenBank/DDBJ databases">
        <authorList>
            <person name="Chow C.-E.T."/>
            <person name="Winget D.M."/>
            <person name="White R.A.III."/>
            <person name="Hallam S.J."/>
            <person name="Suttle C.A."/>
        </authorList>
    </citation>
    <scope>NUCLEOTIDE SEQUENCE</scope>
    <source>
        <strain evidence="1">Anoxic2_1</strain>
    </source>
</reference>
<dbReference type="Gene3D" id="2.20.110.10">
    <property type="entry name" value="Histone H3 K4-specific methyltransferase SET7/9 N-terminal domain"/>
    <property type="match status" value="1"/>
</dbReference>
<dbReference type="Pfam" id="PF07661">
    <property type="entry name" value="MORN_2"/>
    <property type="match status" value="1"/>
</dbReference>